<evidence type="ECO:0000259" key="8">
    <source>
        <dbReference type="Pfam" id="PF01385"/>
    </source>
</evidence>
<evidence type="ECO:0000313" key="11">
    <source>
        <dbReference type="EMBL" id="SFE17714.1"/>
    </source>
</evidence>
<dbReference type="NCBIfam" id="NF040570">
    <property type="entry name" value="guided_TnpB"/>
    <property type="match status" value="1"/>
</dbReference>
<reference evidence="12" key="1">
    <citation type="submission" date="2016-10" db="EMBL/GenBank/DDBJ databases">
        <authorList>
            <person name="Varghese N."/>
            <person name="Submissions S."/>
        </authorList>
    </citation>
    <scope>NUCLEOTIDE SEQUENCE [LARGE SCALE GENOMIC DNA]</scope>
    <source>
        <strain evidence="12">DSM 22530</strain>
    </source>
</reference>
<dbReference type="AlphaFoldDB" id="A0A1I1YDQ4"/>
<dbReference type="NCBIfam" id="TIGR01766">
    <property type="entry name" value="IS200/IS605 family accessory protein TnpB-like domain"/>
    <property type="match status" value="1"/>
</dbReference>
<evidence type="ECO:0000259" key="10">
    <source>
        <dbReference type="Pfam" id="PF12323"/>
    </source>
</evidence>
<dbReference type="GO" id="GO:0006310">
    <property type="term" value="P:DNA recombination"/>
    <property type="evidence" value="ECO:0007669"/>
    <property type="project" value="UniProtKB-KW"/>
</dbReference>
<dbReference type="PANTHER" id="PTHR30405:SF11">
    <property type="entry name" value="RNA-GUIDED DNA ENDONUCLEASE RV2885C-RELATED"/>
    <property type="match status" value="1"/>
</dbReference>
<gene>
    <name evidence="11" type="ORF">SAMN05216238_109124</name>
</gene>
<dbReference type="InterPro" id="IPR051399">
    <property type="entry name" value="RNA-guided_DNA_endo/Transpos"/>
</dbReference>
<dbReference type="InterPro" id="IPR010095">
    <property type="entry name" value="Cas12f1-like_TNB"/>
</dbReference>
<dbReference type="GO" id="GO:0003677">
    <property type="term" value="F:DNA binding"/>
    <property type="evidence" value="ECO:0007669"/>
    <property type="project" value="UniProtKB-KW"/>
</dbReference>
<feature type="domain" description="Cas12f1-like TNB" evidence="9">
    <location>
        <begin position="290"/>
        <end position="355"/>
    </location>
</feature>
<proteinExistence type="inferred from homology"/>
<evidence type="ECO:0000256" key="5">
    <source>
        <dbReference type="ARBA" id="ARBA00022833"/>
    </source>
</evidence>
<dbReference type="Pfam" id="PF01385">
    <property type="entry name" value="OrfB_IS605"/>
    <property type="match status" value="1"/>
</dbReference>
<evidence type="ECO:0000256" key="7">
    <source>
        <dbReference type="ARBA" id="ARBA00023172"/>
    </source>
</evidence>
<accession>A0A1I1YDQ4</accession>
<dbReference type="RefSeq" id="WP_090086173.1">
    <property type="nucleotide sequence ID" value="NZ_FOMR01000009.1"/>
</dbReference>
<keyword evidence="7" id="KW-0233">DNA recombination</keyword>
<dbReference type="STRING" id="640948.SAMN05216238_109124"/>
<keyword evidence="12" id="KW-1185">Reference proteome</keyword>
<dbReference type="OrthoDB" id="56768at2"/>
<evidence type="ECO:0000256" key="2">
    <source>
        <dbReference type="ARBA" id="ARBA00011044"/>
    </source>
</evidence>
<comment type="similarity">
    <text evidence="2">In the N-terminal section; belongs to the transposase 2 family.</text>
</comment>
<keyword evidence="4" id="KW-0479">Metal-binding</keyword>
<protein>
    <submittedName>
        <fullName evidence="11">Putative transposase</fullName>
    </submittedName>
</protein>
<evidence type="ECO:0000256" key="3">
    <source>
        <dbReference type="ARBA" id="ARBA00022578"/>
    </source>
</evidence>
<keyword evidence="3" id="KW-0815">Transposition</keyword>
<comment type="similarity">
    <text evidence="1">In the C-terminal section; belongs to the transposase 35 family.</text>
</comment>
<dbReference type="GO" id="GO:0032196">
    <property type="term" value="P:transposition"/>
    <property type="evidence" value="ECO:0007669"/>
    <property type="project" value="UniProtKB-KW"/>
</dbReference>
<evidence type="ECO:0000256" key="4">
    <source>
        <dbReference type="ARBA" id="ARBA00022723"/>
    </source>
</evidence>
<dbReference type="Proteomes" id="UP000199474">
    <property type="component" value="Unassembled WGS sequence"/>
</dbReference>
<evidence type="ECO:0000259" key="9">
    <source>
        <dbReference type="Pfam" id="PF07282"/>
    </source>
</evidence>
<dbReference type="PANTHER" id="PTHR30405">
    <property type="entry name" value="TRANSPOSASE"/>
    <property type="match status" value="1"/>
</dbReference>
<dbReference type="InterPro" id="IPR001959">
    <property type="entry name" value="Transposase"/>
</dbReference>
<dbReference type="InterPro" id="IPR021027">
    <property type="entry name" value="Transposase_put_HTH"/>
</dbReference>
<dbReference type="GO" id="GO:0046872">
    <property type="term" value="F:metal ion binding"/>
    <property type="evidence" value="ECO:0007669"/>
    <property type="project" value="UniProtKB-KW"/>
</dbReference>
<evidence type="ECO:0000256" key="6">
    <source>
        <dbReference type="ARBA" id="ARBA00023125"/>
    </source>
</evidence>
<keyword evidence="6" id="KW-0238">DNA-binding</keyword>
<dbReference type="Pfam" id="PF07282">
    <property type="entry name" value="Cas12f1-like_TNB"/>
    <property type="match status" value="1"/>
</dbReference>
<dbReference type="Pfam" id="PF12323">
    <property type="entry name" value="HTH_OrfB_IS605"/>
    <property type="match status" value="1"/>
</dbReference>
<dbReference type="EMBL" id="FOMR01000009">
    <property type="protein sequence ID" value="SFE17714.1"/>
    <property type="molecule type" value="Genomic_DNA"/>
</dbReference>
<feature type="domain" description="Probable transposase IS891/IS1136/IS1341" evidence="8">
    <location>
        <begin position="166"/>
        <end position="277"/>
    </location>
</feature>
<evidence type="ECO:0000313" key="12">
    <source>
        <dbReference type="Proteomes" id="UP000199474"/>
    </source>
</evidence>
<feature type="domain" description="Transposase putative helix-turn-helix" evidence="10">
    <location>
        <begin position="1"/>
        <end position="47"/>
    </location>
</feature>
<sequence length="367" mass="42784">MIMKKTYKFKLEPNQEQEANMNWVLMMCRQLYNAMLEQRIFAYKTRGVGIHYYGQKKELPLLKQEVPEYKQIQSQVLQDVAERLDKAFQAFFRRLKAKQKAGFPRFQGDNRYHSFTYPQSGFALSGKCLKLSKIGNVRIKCHRQIEGTIKTCTIRRQNNKWYACFSCEIDVEPAPATGEEIGIDLGILNLATASNGDLYENHRFLKQSEKKIHYWNKILSRRKKGSRRWHKAKQQLTKAYEQLANRRRDRAHKVSRQLADQYDLIAFEDLNIQDMVKHKTLSKWILDASWRSLVVYTTYKAEEAGKCVIQVNPQNTSQECSNCHLIVRKSLGERTHCCPDCGYTVDRDVNAARNILSRAKGKLETAS</sequence>
<organism evidence="11 12">
    <name type="scientific">Lentibacillus persicus</name>
    <dbReference type="NCBI Taxonomy" id="640948"/>
    <lineage>
        <taxon>Bacteria</taxon>
        <taxon>Bacillati</taxon>
        <taxon>Bacillota</taxon>
        <taxon>Bacilli</taxon>
        <taxon>Bacillales</taxon>
        <taxon>Bacillaceae</taxon>
        <taxon>Lentibacillus</taxon>
    </lineage>
</organism>
<name>A0A1I1YDQ4_9BACI</name>
<evidence type="ECO:0000256" key="1">
    <source>
        <dbReference type="ARBA" id="ARBA00008761"/>
    </source>
</evidence>
<keyword evidence="5" id="KW-0862">Zinc</keyword>